<dbReference type="AlphaFoldDB" id="A0A656QKH1"/>
<protein>
    <submittedName>
        <fullName evidence="2">Uncharacterized protein</fullName>
    </submittedName>
</protein>
<proteinExistence type="predicted"/>
<feature type="compositionally biased region" description="Low complexity" evidence="1">
    <location>
        <begin position="100"/>
        <end position="114"/>
    </location>
</feature>
<gene>
    <name evidence="2" type="ORF">BG60_08285</name>
</gene>
<evidence type="ECO:0000313" key="2">
    <source>
        <dbReference type="EMBL" id="KDR29090.1"/>
    </source>
</evidence>
<reference evidence="2 3" key="1">
    <citation type="submission" date="2014-03" db="EMBL/GenBank/DDBJ databases">
        <title>Draft Genome Sequences of Four Burkholderia Strains.</title>
        <authorList>
            <person name="Liu X.Y."/>
            <person name="Li C.X."/>
            <person name="Xu J.H."/>
        </authorList>
    </citation>
    <scope>NUCLEOTIDE SEQUENCE [LARGE SCALE GENOMIC DNA]</scope>
    <source>
        <strain evidence="2 3">OP-1</strain>
    </source>
</reference>
<feature type="region of interest" description="Disordered" evidence="1">
    <location>
        <begin position="91"/>
        <end position="135"/>
    </location>
</feature>
<dbReference type="Proteomes" id="UP000027451">
    <property type="component" value="Unassembled WGS sequence"/>
</dbReference>
<comment type="caution">
    <text evidence="2">The sequence shown here is derived from an EMBL/GenBank/DDBJ whole genome shotgun (WGS) entry which is preliminary data.</text>
</comment>
<evidence type="ECO:0000256" key="1">
    <source>
        <dbReference type="SAM" id="MobiDB-lite"/>
    </source>
</evidence>
<dbReference type="EMBL" id="JFHD01000015">
    <property type="protein sequence ID" value="KDR29090.1"/>
    <property type="molecule type" value="Genomic_DNA"/>
</dbReference>
<keyword evidence="3" id="KW-1185">Reference proteome</keyword>
<name>A0A656QKH1_9BURK</name>
<evidence type="ECO:0000313" key="3">
    <source>
        <dbReference type="Proteomes" id="UP000027451"/>
    </source>
</evidence>
<accession>A0A656QKH1</accession>
<sequence length="271" mass="27331">MAGNLNDVSNAITGASPTGNADADRALGNIIANALATGAGAVVGGINVKGNTELAGAYISSDADSTKNSLTTGTLTFSDITNTSNYDASSSGFSAGGSMGASSSGKANGVSSLSNGGGVSPMISQNDSGNETARTKSAISAGTITITDSAHQTQDIASLNRDTTDLNGTVSKLPDLANLLNQQASTPQAAAIVAQTVATQIGNYADRKKREAEASGDQATADKWKEGGEYRVAMHIAGGAAVAGLGEASPARRKVPRAWEYRRRLRVSSMS</sequence>
<organism evidence="2 3">
    <name type="scientific">Caballeronia zhejiangensis</name>
    <dbReference type="NCBI Taxonomy" id="871203"/>
    <lineage>
        <taxon>Bacteria</taxon>
        <taxon>Pseudomonadati</taxon>
        <taxon>Pseudomonadota</taxon>
        <taxon>Betaproteobacteria</taxon>
        <taxon>Burkholderiales</taxon>
        <taxon>Burkholderiaceae</taxon>
        <taxon>Caballeronia</taxon>
    </lineage>
</organism>
<feature type="compositionally biased region" description="Polar residues" evidence="1">
    <location>
        <begin position="122"/>
        <end position="135"/>
    </location>
</feature>